<dbReference type="Gene3D" id="3.20.20.70">
    <property type="entry name" value="Aldolase class I"/>
    <property type="match status" value="1"/>
</dbReference>
<comment type="catalytic activity">
    <reaction evidence="6 9 10">
        <text>4-methyl-5-(2-phosphooxyethyl)-thiazole + 4-amino-2-methyl-5-(diphosphooxymethyl)pyrimidine + H(+) = thiamine phosphate + diphosphate</text>
        <dbReference type="Rhea" id="RHEA:22328"/>
        <dbReference type="ChEBI" id="CHEBI:15378"/>
        <dbReference type="ChEBI" id="CHEBI:33019"/>
        <dbReference type="ChEBI" id="CHEBI:37575"/>
        <dbReference type="ChEBI" id="CHEBI:57841"/>
        <dbReference type="ChEBI" id="CHEBI:58296"/>
        <dbReference type="EC" id="2.5.1.3"/>
    </reaction>
</comment>
<keyword evidence="3 9" id="KW-0479">Metal-binding</keyword>
<evidence type="ECO:0000256" key="11">
    <source>
        <dbReference type="RuleBase" id="RU004253"/>
    </source>
</evidence>
<dbReference type="EC" id="2.5.1.3" evidence="9"/>
<feature type="binding site" evidence="9">
    <location>
        <position position="67"/>
    </location>
    <ligand>
        <name>4-amino-2-methyl-5-(diphosphooxymethyl)pyrimidine</name>
        <dbReference type="ChEBI" id="CHEBI:57841"/>
    </ligand>
</feature>
<evidence type="ECO:0000256" key="9">
    <source>
        <dbReference type="HAMAP-Rule" id="MF_00097"/>
    </source>
</evidence>
<dbReference type="InterPro" id="IPR034291">
    <property type="entry name" value="TMP_synthase"/>
</dbReference>
<comment type="function">
    <text evidence="9">Condenses 4-methyl-5-(beta-hydroxyethyl)thiazole monophosphate (THZ-P) and 2-methyl-4-amino-5-hydroxymethyl pyrimidine pyrophosphate (HMP-PP) to form thiamine monophosphate (TMP).</text>
</comment>
<dbReference type="GO" id="GO:0009228">
    <property type="term" value="P:thiamine biosynthetic process"/>
    <property type="evidence" value="ECO:0007669"/>
    <property type="project" value="UniProtKB-KW"/>
</dbReference>
<evidence type="ECO:0000256" key="5">
    <source>
        <dbReference type="ARBA" id="ARBA00022977"/>
    </source>
</evidence>
<dbReference type="PANTHER" id="PTHR20857">
    <property type="entry name" value="THIAMINE-PHOSPHATE PYROPHOSPHORYLASE"/>
    <property type="match status" value="1"/>
</dbReference>
<feature type="binding site" evidence="9">
    <location>
        <begin position="132"/>
        <end position="134"/>
    </location>
    <ligand>
        <name>2-[(2R,5Z)-2-carboxy-4-methylthiazol-5(2H)-ylidene]ethyl phosphate</name>
        <dbReference type="ChEBI" id="CHEBI:62899"/>
    </ligand>
</feature>
<evidence type="ECO:0000256" key="1">
    <source>
        <dbReference type="ARBA" id="ARBA00005165"/>
    </source>
</evidence>
<evidence type="ECO:0000256" key="4">
    <source>
        <dbReference type="ARBA" id="ARBA00022842"/>
    </source>
</evidence>
<comment type="catalytic activity">
    <reaction evidence="8 9 10">
        <text>2-[(2R,5Z)-2-carboxy-4-methylthiazol-5(2H)-ylidene]ethyl phosphate + 4-amino-2-methyl-5-(diphosphooxymethyl)pyrimidine + 2 H(+) = thiamine phosphate + CO2 + diphosphate</text>
        <dbReference type="Rhea" id="RHEA:47844"/>
        <dbReference type="ChEBI" id="CHEBI:15378"/>
        <dbReference type="ChEBI" id="CHEBI:16526"/>
        <dbReference type="ChEBI" id="CHEBI:33019"/>
        <dbReference type="ChEBI" id="CHEBI:37575"/>
        <dbReference type="ChEBI" id="CHEBI:57841"/>
        <dbReference type="ChEBI" id="CHEBI:62899"/>
        <dbReference type="EC" id="2.5.1.3"/>
    </reaction>
</comment>
<keyword evidence="2 9" id="KW-0808">Transferase</keyword>
<dbReference type="FunFam" id="3.20.20.70:FF:000096">
    <property type="entry name" value="Thiamine-phosphate synthase"/>
    <property type="match status" value="1"/>
</dbReference>
<dbReference type="InterPro" id="IPR022998">
    <property type="entry name" value="ThiamineP_synth_TenI"/>
</dbReference>
<dbReference type="SUPFAM" id="SSF51391">
    <property type="entry name" value="Thiamin phosphate synthase"/>
    <property type="match status" value="1"/>
</dbReference>
<feature type="binding site" evidence="9">
    <location>
        <begin position="37"/>
        <end position="41"/>
    </location>
    <ligand>
        <name>4-amino-2-methyl-5-(diphosphooxymethyl)pyrimidine</name>
        <dbReference type="ChEBI" id="CHEBI:57841"/>
    </ligand>
</feature>
<comment type="caution">
    <text evidence="13">The sequence shown here is derived from an EMBL/GenBank/DDBJ whole genome shotgun (WGS) entry which is preliminary data.</text>
</comment>
<accession>A0A1V6C6C1</accession>
<proteinExistence type="inferred from homology"/>
<dbReference type="GO" id="GO:0000287">
    <property type="term" value="F:magnesium ion binding"/>
    <property type="evidence" value="ECO:0007669"/>
    <property type="project" value="UniProtKB-UniRule"/>
</dbReference>
<feature type="binding site" evidence="9">
    <location>
        <position position="135"/>
    </location>
    <ligand>
        <name>4-amino-2-methyl-5-(diphosphooxymethyl)pyrimidine</name>
        <dbReference type="ChEBI" id="CHEBI:57841"/>
    </ligand>
</feature>
<evidence type="ECO:0000256" key="3">
    <source>
        <dbReference type="ARBA" id="ARBA00022723"/>
    </source>
</evidence>
<dbReference type="Proteomes" id="UP000485562">
    <property type="component" value="Unassembled WGS sequence"/>
</dbReference>
<comment type="similarity">
    <text evidence="9 10">Belongs to the thiamine-phosphate synthase family.</text>
</comment>
<evidence type="ECO:0000256" key="6">
    <source>
        <dbReference type="ARBA" id="ARBA00047334"/>
    </source>
</evidence>
<comment type="catalytic activity">
    <reaction evidence="7 9 10">
        <text>2-(2-carboxy-4-methylthiazol-5-yl)ethyl phosphate + 4-amino-2-methyl-5-(diphosphooxymethyl)pyrimidine + 2 H(+) = thiamine phosphate + CO2 + diphosphate</text>
        <dbReference type="Rhea" id="RHEA:47848"/>
        <dbReference type="ChEBI" id="CHEBI:15378"/>
        <dbReference type="ChEBI" id="CHEBI:16526"/>
        <dbReference type="ChEBI" id="CHEBI:33019"/>
        <dbReference type="ChEBI" id="CHEBI:37575"/>
        <dbReference type="ChEBI" id="CHEBI:57841"/>
        <dbReference type="ChEBI" id="CHEBI:62890"/>
        <dbReference type="EC" id="2.5.1.3"/>
    </reaction>
</comment>
<dbReference type="Pfam" id="PF02581">
    <property type="entry name" value="TMP-TENI"/>
    <property type="match status" value="1"/>
</dbReference>
<protein>
    <recommendedName>
        <fullName evidence="9">Thiamine-phosphate synthase</fullName>
        <shortName evidence="9">TP synthase</shortName>
        <shortName evidence="9">TPS</shortName>
        <ecNumber evidence="9">2.5.1.3</ecNumber>
    </recommendedName>
    <alternativeName>
        <fullName evidence="9">Thiamine-phosphate pyrophosphorylase</fullName>
        <shortName evidence="9">TMP pyrophosphorylase</shortName>
        <shortName evidence="9">TMP-PPase</shortName>
    </alternativeName>
</protein>
<organism evidence="13">
    <name type="scientific">candidate division TA06 bacterium ADurb.Bin131</name>
    <dbReference type="NCBI Taxonomy" id="1852827"/>
    <lineage>
        <taxon>Bacteria</taxon>
        <taxon>Bacteria division TA06</taxon>
    </lineage>
</organism>
<dbReference type="CDD" id="cd00564">
    <property type="entry name" value="TMP_TenI"/>
    <property type="match status" value="1"/>
</dbReference>
<dbReference type="GO" id="GO:0009229">
    <property type="term" value="P:thiamine diphosphate biosynthetic process"/>
    <property type="evidence" value="ECO:0007669"/>
    <property type="project" value="UniProtKB-UniRule"/>
</dbReference>
<gene>
    <name evidence="9 13" type="primary">thiE</name>
    <name evidence="13" type="ORF">BWX89_01298</name>
</gene>
<dbReference type="HAMAP" id="MF_00097">
    <property type="entry name" value="TMP_synthase"/>
    <property type="match status" value="1"/>
</dbReference>
<keyword evidence="4 9" id="KW-0460">Magnesium</keyword>
<comment type="pathway">
    <text evidence="1 9 11">Cofactor biosynthesis; thiamine diphosphate biosynthesis; thiamine phosphate from 4-amino-2-methyl-5-diphosphomethylpyrimidine and 4-methyl-5-(2-phosphoethyl)-thiazole: step 1/1.</text>
</comment>
<evidence type="ECO:0000256" key="7">
    <source>
        <dbReference type="ARBA" id="ARBA00047851"/>
    </source>
</evidence>
<sequence>MNKKISGYYFITDANLTQKSVFDDVVCALNAGVGIIQYREKNRSTRMMYEEANRLRKIIRNALFIINDRVDICLAVDADGVHVGSEDLPVSIVRKIIGQQKIIGATVHSVEEAIEAEKNSADYVAVSPIYFTGTKPDARLPVGIRVLSDVKRVVSVPVVAIGGITIENAPDIIKAGADAVCAISAVLCADNISAEIEKFQKLFI</sequence>
<keyword evidence="5 9" id="KW-0784">Thiamine biosynthesis</keyword>
<reference evidence="13" key="1">
    <citation type="submission" date="2017-02" db="EMBL/GenBank/DDBJ databases">
        <title>Delving into the versatile metabolic prowess of the omnipresent phylum Bacteroidetes.</title>
        <authorList>
            <person name="Nobu M.K."/>
            <person name="Mei R."/>
            <person name="Narihiro T."/>
            <person name="Kuroda K."/>
            <person name="Liu W.-T."/>
        </authorList>
    </citation>
    <scope>NUCLEOTIDE SEQUENCE</scope>
    <source>
        <strain evidence="13">ADurb.Bin131</strain>
    </source>
</reference>
<name>A0A1V6C6C1_UNCT6</name>
<feature type="binding site" evidence="9">
    <location>
        <begin position="183"/>
        <end position="184"/>
    </location>
    <ligand>
        <name>2-[(2R,5Z)-2-carboxy-4-methylthiazol-5(2H)-ylidene]ethyl phosphate</name>
        <dbReference type="ChEBI" id="CHEBI:62899"/>
    </ligand>
</feature>
<comment type="cofactor">
    <cofactor evidence="9">
        <name>Mg(2+)</name>
        <dbReference type="ChEBI" id="CHEBI:18420"/>
    </cofactor>
    <text evidence="9">Binds 1 Mg(2+) ion per subunit.</text>
</comment>
<evidence type="ECO:0000259" key="12">
    <source>
        <dbReference type="Pfam" id="PF02581"/>
    </source>
</evidence>
<evidence type="ECO:0000256" key="8">
    <source>
        <dbReference type="ARBA" id="ARBA00047883"/>
    </source>
</evidence>
<dbReference type="EMBL" id="MWDQ01000127">
    <property type="protein sequence ID" value="OQB72473.1"/>
    <property type="molecule type" value="Genomic_DNA"/>
</dbReference>
<dbReference type="UniPathway" id="UPA00060">
    <property type="reaction ID" value="UER00141"/>
</dbReference>
<dbReference type="NCBIfam" id="TIGR00693">
    <property type="entry name" value="thiE"/>
    <property type="match status" value="1"/>
</dbReference>
<dbReference type="InterPro" id="IPR013785">
    <property type="entry name" value="Aldolase_TIM"/>
</dbReference>
<feature type="binding site" evidence="9">
    <location>
        <position position="87"/>
    </location>
    <ligand>
        <name>Mg(2+)</name>
        <dbReference type="ChEBI" id="CHEBI:18420"/>
    </ligand>
</feature>
<dbReference type="PANTHER" id="PTHR20857:SF23">
    <property type="entry name" value="THIAMINE BIOSYNTHETIC BIFUNCTIONAL ENZYME"/>
    <property type="match status" value="1"/>
</dbReference>
<dbReference type="GO" id="GO:0005737">
    <property type="term" value="C:cytoplasm"/>
    <property type="evidence" value="ECO:0007669"/>
    <property type="project" value="TreeGrafter"/>
</dbReference>
<evidence type="ECO:0000256" key="2">
    <source>
        <dbReference type="ARBA" id="ARBA00022679"/>
    </source>
</evidence>
<feature type="binding site" evidence="9">
    <location>
        <position position="163"/>
    </location>
    <ligand>
        <name>2-[(2R,5Z)-2-carboxy-4-methylthiazol-5(2H)-ylidene]ethyl phosphate</name>
        <dbReference type="ChEBI" id="CHEBI:62899"/>
    </ligand>
</feature>
<feature type="binding site" evidence="9">
    <location>
        <position position="68"/>
    </location>
    <ligand>
        <name>Mg(2+)</name>
        <dbReference type="ChEBI" id="CHEBI:18420"/>
    </ligand>
</feature>
<feature type="domain" description="Thiamine phosphate synthase/TenI" evidence="12">
    <location>
        <begin position="9"/>
        <end position="186"/>
    </location>
</feature>
<dbReference type="InterPro" id="IPR036206">
    <property type="entry name" value="ThiamineP_synth_sf"/>
</dbReference>
<feature type="binding site" evidence="9">
    <location>
        <position position="106"/>
    </location>
    <ligand>
        <name>4-amino-2-methyl-5-(diphosphooxymethyl)pyrimidine</name>
        <dbReference type="ChEBI" id="CHEBI:57841"/>
    </ligand>
</feature>
<evidence type="ECO:0000256" key="10">
    <source>
        <dbReference type="RuleBase" id="RU003826"/>
    </source>
</evidence>
<dbReference type="AlphaFoldDB" id="A0A1V6C6C1"/>
<dbReference type="GO" id="GO:0004789">
    <property type="term" value="F:thiamine-phosphate diphosphorylase activity"/>
    <property type="evidence" value="ECO:0007669"/>
    <property type="project" value="UniProtKB-UniRule"/>
</dbReference>
<evidence type="ECO:0000313" key="13">
    <source>
        <dbReference type="EMBL" id="OQB72473.1"/>
    </source>
</evidence>